<keyword evidence="2" id="KW-1185">Reference proteome</keyword>
<dbReference type="AlphaFoldDB" id="A0A4Y2PTF0"/>
<reference evidence="1 2" key="1">
    <citation type="journal article" date="2019" name="Sci. Rep.">
        <title>Orb-weaving spider Araneus ventricosus genome elucidates the spidroin gene catalogue.</title>
        <authorList>
            <person name="Kono N."/>
            <person name="Nakamura H."/>
            <person name="Ohtoshi R."/>
            <person name="Moran D.A.P."/>
            <person name="Shinohara A."/>
            <person name="Yoshida Y."/>
            <person name="Fujiwara M."/>
            <person name="Mori M."/>
            <person name="Tomita M."/>
            <person name="Arakawa K."/>
        </authorList>
    </citation>
    <scope>NUCLEOTIDE SEQUENCE [LARGE SCALE GENOMIC DNA]</scope>
</reference>
<dbReference type="Proteomes" id="UP000499080">
    <property type="component" value="Unassembled WGS sequence"/>
</dbReference>
<evidence type="ECO:0000313" key="1">
    <source>
        <dbReference type="EMBL" id="GBN54469.1"/>
    </source>
</evidence>
<name>A0A4Y2PTF0_ARAVE</name>
<accession>A0A4Y2PTF0</accession>
<comment type="caution">
    <text evidence="1">The sequence shown here is derived from an EMBL/GenBank/DDBJ whole genome shotgun (WGS) entry which is preliminary data.</text>
</comment>
<sequence length="119" mass="13870">MQQAVRTTKKFGNRWHRKLKQSEPIFLNDAGFQNPMDCQVTDVRFRVGQHCDQQIFKMGKVTVSLNYGTYFGFQFCVQLRSDEFEQVPYSIFTVRANFDSKPEFSKGESIETYNSISTS</sequence>
<evidence type="ECO:0000313" key="2">
    <source>
        <dbReference type="Proteomes" id="UP000499080"/>
    </source>
</evidence>
<proteinExistence type="predicted"/>
<organism evidence="1 2">
    <name type="scientific">Araneus ventricosus</name>
    <name type="common">Orbweaver spider</name>
    <name type="synonym">Epeira ventricosa</name>
    <dbReference type="NCBI Taxonomy" id="182803"/>
    <lineage>
        <taxon>Eukaryota</taxon>
        <taxon>Metazoa</taxon>
        <taxon>Ecdysozoa</taxon>
        <taxon>Arthropoda</taxon>
        <taxon>Chelicerata</taxon>
        <taxon>Arachnida</taxon>
        <taxon>Araneae</taxon>
        <taxon>Araneomorphae</taxon>
        <taxon>Entelegynae</taxon>
        <taxon>Araneoidea</taxon>
        <taxon>Araneidae</taxon>
        <taxon>Araneus</taxon>
    </lineage>
</organism>
<dbReference type="EMBL" id="BGPR01012083">
    <property type="protein sequence ID" value="GBN54469.1"/>
    <property type="molecule type" value="Genomic_DNA"/>
</dbReference>
<gene>
    <name evidence="1" type="ORF">AVEN_185339_1</name>
</gene>
<protein>
    <submittedName>
        <fullName evidence="1">Uncharacterized protein</fullName>
    </submittedName>
</protein>